<dbReference type="InterPro" id="IPR027417">
    <property type="entry name" value="P-loop_NTPase"/>
</dbReference>
<evidence type="ECO:0000313" key="2">
    <source>
        <dbReference type="Proteomes" id="UP000281245"/>
    </source>
</evidence>
<dbReference type="PANTHER" id="PTHR46082">
    <property type="entry name" value="ATP/GTP-BINDING PROTEIN-RELATED"/>
    <property type="match status" value="1"/>
</dbReference>
<dbReference type="Pfam" id="PF13424">
    <property type="entry name" value="TPR_12"/>
    <property type="match status" value="1"/>
</dbReference>
<dbReference type="Gene3D" id="3.40.50.300">
    <property type="entry name" value="P-loop containing nucleotide triphosphate hydrolases"/>
    <property type="match status" value="1"/>
</dbReference>
<organism evidence="1 2">
    <name type="scientific">Hortaea werneckii</name>
    <name type="common">Black yeast</name>
    <name type="synonym">Cladosporium werneckii</name>
    <dbReference type="NCBI Taxonomy" id="91943"/>
    <lineage>
        <taxon>Eukaryota</taxon>
        <taxon>Fungi</taxon>
        <taxon>Dikarya</taxon>
        <taxon>Ascomycota</taxon>
        <taxon>Pezizomycotina</taxon>
        <taxon>Dothideomycetes</taxon>
        <taxon>Dothideomycetidae</taxon>
        <taxon>Mycosphaerellales</taxon>
        <taxon>Teratosphaeriaceae</taxon>
        <taxon>Hortaea</taxon>
    </lineage>
</organism>
<protein>
    <recommendedName>
        <fullName evidence="3">NB-ARC domain-containing protein</fullName>
    </recommendedName>
</protein>
<dbReference type="SUPFAM" id="SSF48452">
    <property type="entry name" value="TPR-like"/>
    <property type="match status" value="1"/>
</dbReference>
<dbReference type="InterPro" id="IPR053137">
    <property type="entry name" value="NLR-like"/>
</dbReference>
<dbReference type="AlphaFoldDB" id="A0A3M6WU61"/>
<dbReference type="Proteomes" id="UP000281245">
    <property type="component" value="Unassembled WGS sequence"/>
</dbReference>
<evidence type="ECO:0000313" key="1">
    <source>
        <dbReference type="EMBL" id="RMX82165.1"/>
    </source>
</evidence>
<dbReference type="PANTHER" id="PTHR46082:SF6">
    <property type="entry name" value="AAA+ ATPASE DOMAIN-CONTAINING PROTEIN-RELATED"/>
    <property type="match status" value="1"/>
</dbReference>
<evidence type="ECO:0008006" key="3">
    <source>
        <dbReference type="Google" id="ProtNLM"/>
    </source>
</evidence>
<gene>
    <name evidence="1" type="ORF">D0869_06260</name>
</gene>
<dbReference type="InterPro" id="IPR011990">
    <property type="entry name" value="TPR-like_helical_dom_sf"/>
</dbReference>
<name>A0A3M6WU61_HORWE</name>
<dbReference type="Gene3D" id="1.25.40.10">
    <property type="entry name" value="Tetratricopeptide repeat domain"/>
    <property type="match status" value="1"/>
</dbReference>
<reference evidence="1 2" key="1">
    <citation type="journal article" date="2018" name="BMC Genomics">
        <title>Genomic evidence for intraspecific hybridization in a clonal and extremely halotolerant yeast.</title>
        <authorList>
            <person name="Gostincar C."/>
            <person name="Stajich J.E."/>
            <person name="Zupancic J."/>
            <person name="Zalar P."/>
            <person name="Gunde-Cimerman N."/>
        </authorList>
    </citation>
    <scope>NUCLEOTIDE SEQUENCE [LARGE SCALE GENOMIC DNA]</scope>
    <source>
        <strain evidence="1 2">EXF-6656</strain>
    </source>
</reference>
<accession>A0A3M6WU61</accession>
<comment type="caution">
    <text evidence="1">The sequence shown here is derived from an EMBL/GenBank/DDBJ whole genome shotgun (WGS) entry which is preliminary data.</text>
</comment>
<dbReference type="EMBL" id="QWIJ01000455">
    <property type="protein sequence ID" value="RMX82165.1"/>
    <property type="molecule type" value="Genomic_DNA"/>
</dbReference>
<dbReference type="SUPFAM" id="SSF52540">
    <property type="entry name" value="P-loop containing nucleoside triphosphate hydrolases"/>
    <property type="match status" value="1"/>
</dbReference>
<dbReference type="OrthoDB" id="674604at2759"/>
<sequence length="532" mass="59726">MPPEVPTQRANQYSDLDISGGTNILGNVFGGLTISQSDFAGTYSHMSLRPVAGYVVRQELQQEVEERIREARASGGTQSSIVVLVGLGGAGKSQLALNYIQTRRTEYNAVFWVDARLRESLERDYVQIARLLSDQEHTHQLEHAQGPSTISLDIDQVVTTVNTCFAGRAGRWLIVYDNADSLDDESDPYFVDLQHYLPDASGVEIIAVEIFVRCGKFGDAGRALRAEAELIVAELGYLALAVTLAGAYVAATPRYRSNITEYLPEYRRRRKALLGRKAKRQIHQYGESVLSTWETSRDTTAAESGNAIDDWERFLSPEQPLEEVLDEALEALSTYSFIQWKEEQAGFAMHKLVHAWGFDRLEAEEQGRYSQSSLALLRLVIRDGQLDPIRKSRVTPHISSSVVRLREWDKASTQVTKKTLNTIWSLANFVRDTGQYQTEYELRAFEEAERAQAKNEDEAEWLEIVSNLAAALQSQGKYEAAEAMNRRALGGLEKLLGKEHPSTLTSVNNLALVLRDQSKYEAAEEMKRRALE</sequence>
<proteinExistence type="predicted"/>